<dbReference type="EMBL" id="JAMSLR010000003">
    <property type="protein sequence ID" value="MCM8748495.1"/>
    <property type="molecule type" value="Genomic_DNA"/>
</dbReference>
<gene>
    <name evidence="2" type="ORF">NET02_05005</name>
</gene>
<proteinExistence type="predicted"/>
<evidence type="ECO:0000313" key="3">
    <source>
        <dbReference type="Proteomes" id="UP001165306"/>
    </source>
</evidence>
<protein>
    <submittedName>
        <fullName evidence="2">Uncharacterized protein</fullName>
    </submittedName>
</protein>
<dbReference type="RefSeq" id="WP_284056277.1">
    <property type="nucleotide sequence ID" value="NZ_JAMSLR010000003.1"/>
</dbReference>
<name>A0AA41WDS7_9BACT</name>
<organism evidence="2 3">
    <name type="scientific">Thermalbibacter longus</name>
    <dbReference type="NCBI Taxonomy" id="2951981"/>
    <lineage>
        <taxon>Bacteria</taxon>
        <taxon>Pseudomonadati</taxon>
        <taxon>Thermomicrobiota</taxon>
        <taxon>Thermomicrobia</taxon>
        <taxon>Thermomicrobiales</taxon>
        <taxon>Thermomicrobiaceae</taxon>
        <taxon>Thermalbibacter</taxon>
    </lineage>
</organism>
<comment type="caution">
    <text evidence="2">The sequence shown here is derived from an EMBL/GenBank/DDBJ whole genome shotgun (WGS) entry which is preliminary data.</text>
</comment>
<evidence type="ECO:0000313" key="2">
    <source>
        <dbReference type="EMBL" id="MCM8748495.1"/>
    </source>
</evidence>
<reference evidence="2" key="1">
    <citation type="submission" date="2022-06" db="EMBL/GenBank/DDBJ databases">
        <title>CFH 74404 Thermomicrobiaceae sp.</title>
        <authorList>
            <person name="Ming H."/>
            <person name="Li W.-J."/>
            <person name="Zhao Z."/>
        </authorList>
    </citation>
    <scope>NUCLEOTIDE SEQUENCE</scope>
    <source>
        <strain evidence="2">CFH 74404</strain>
    </source>
</reference>
<keyword evidence="1" id="KW-0732">Signal</keyword>
<dbReference type="Proteomes" id="UP001165306">
    <property type="component" value="Unassembled WGS sequence"/>
</dbReference>
<feature type="chain" id="PRO_5041458664" evidence="1">
    <location>
        <begin position="20"/>
        <end position="87"/>
    </location>
</feature>
<accession>A0AA41WDS7</accession>
<evidence type="ECO:0000256" key="1">
    <source>
        <dbReference type="SAM" id="SignalP"/>
    </source>
</evidence>
<keyword evidence="3" id="KW-1185">Reference proteome</keyword>
<sequence length="87" mass="8398">MSKCLPPLLALALAAPASAHHHGIMPLRCVPVDRALTGANATNGTSAAAANGGPISGLIPRNVGSAPLTLGDGGFNAATCTVLGDDG</sequence>
<dbReference type="AlphaFoldDB" id="A0AA41WDS7"/>
<feature type="signal peptide" evidence="1">
    <location>
        <begin position="1"/>
        <end position="19"/>
    </location>
</feature>